<comment type="similarity">
    <text evidence="2">Belongs to the mitochondrion-specific ribosomal protein mL50 family.</text>
</comment>
<reference evidence="8 9" key="1">
    <citation type="journal article" date="2013" name="Proc. Natl. Acad. Sci. U.S.A.">
        <title>The king cobra genome reveals dynamic gene evolution and adaptation in the snake venom system.</title>
        <authorList>
            <person name="Vonk F.J."/>
            <person name="Casewell N.R."/>
            <person name="Henkel C.V."/>
            <person name="Heimberg A.M."/>
            <person name="Jansen H.J."/>
            <person name="McCleary R.J."/>
            <person name="Kerkkamp H.M."/>
            <person name="Vos R.A."/>
            <person name="Guerreiro I."/>
            <person name="Calvete J.J."/>
            <person name="Wuster W."/>
            <person name="Woods A.E."/>
            <person name="Logan J.M."/>
            <person name="Harrison R.A."/>
            <person name="Castoe T.A."/>
            <person name="de Koning A.P."/>
            <person name="Pollock D.D."/>
            <person name="Yandell M."/>
            <person name="Calderon D."/>
            <person name="Renjifo C."/>
            <person name="Currier R.B."/>
            <person name="Salgado D."/>
            <person name="Pla D."/>
            <person name="Sanz L."/>
            <person name="Hyder A.S."/>
            <person name="Ribeiro J.M."/>
            <person name="Arntzen J.W."/>
            <person name="van den Thillart G.E."/>
            <person name="Boetzer M."/>
            <person name="Pirovano W."/>
            <person name="Dirks R.P."/>
            <person name="Spaink H.P."/>
            <person name="Duboule D."/>
            <person name="McGlinn E."/>
            <person name="Kini R.M."/>
            <person name="Richardson M.K."/>
        </authorList>
    </citation>
    <scope>NUCLEOTIDE SEQUENCE</scope>
    <source>
        <tissue evidence="8">Blood</tissue>
    </source>
</reference>
<evidence type="ECO:0000256" key="3">
    <source>
        <dbReference type="ARBA" id="ARBA00022980"/>
    </source>
</evidence>
<proteinExistence type="inferred from homology"/>
<organism evidence="8 9">
    <name type="scientific">Ophiophagus hannah</name>
    <name type="common">King cobra</name>
    <name type="synonym">Naja hannah</name>
    <dbReference type="NCBI Taxonomy" id="8665"/>
    <lineage>
        <taxon>Eukaryota</taxon>
        <taxon>Metazoa</taxon>
        <taxon>Chordata</taxon>
        <taxon>Craniata</taxon>
        <taxon>Vertebrata</taxon>
        <taxon>Euteleostomi</taxon>
        <taxon>Lepidosauria</taxon>
        <taxon>Squamata</taxon>
        <taxon>Bifurcata</taxon>
        <taxon>Unidentata</taxon>
        <taxon>Episquamata</taxon>
        <taxon>Toxicofera</taxon>
        <taxon>Serpentes</taxon>
        <taxon>Colubroidea</taxon>
        <taxon>Elapidae</taxon>
        <taxon>Elapinae</taxon>
        <taxon>Ophiophagus</taxon>
    </lineage>
</organism>
<protein>
    <recommendedName>
        <fullName evidence="6">Large ribosomal subunit protein mL50</fullName>
    </recommendedName>
    <alternativeName>
        <fullName evidence="7">39S ribosomal protein L50, mitochondrial</fullName>
    </alternativeName>
</protein>
<evidence type="ECO:0000313" key="8">
    <source>
        <dbReference type="EMBL" id="ETE66469.1"/>
    </source>
</evidence>
<accession>V8NW76</accession>
<comment type="caution">
    <text evidence="8">The sequence shown here is derived from an EMBL/GenBank/DDBJ whole genome shotgun (WGS) entry which is preliminary data.</text>
</comment>
<dbReference type="EMBL" id="AZIM01001554">
    <property type="protein sequence ID" value="ETE66469.1"/>
    <property type="molecule type" value="Genomic_DNA"/>
</dbReference>
<dbReference type="OrthoDB" id="9939609at2759"/>
<evidence type="ECO:0000256" key="4">
    <source>
        <dbReference type="ARBA" id="ARBA00023128"/>
    </source>
</evidence>
<feature type="non-terminal residue" evidence="8">
    <location>
        <position position="353"/>
    </location>
</feature>
<sequence>MINSALPRVLRFKTLMYNSRKQDQSTAAEPVKDVCPVIDVCPPPRSKKYIPPEYLQNHLESRVREIWGSSVSSDWQRTSLADIGLKYRLLAQMAADVDHTVPNNQLHQMKSAGDVLDFYSTPVKDISKLDELGMQELPSNLKINWEYELKQSKKSATVLPKMKPAMTSEQWFRYSETRLSPVRKAAQSVPRHNTGLASRLLFVLIVLFTYNCCWGCSQYTVEDKRGNEAFILCSWIWFHQIAVLAEEALNMHLESVRALENQYRVILIQGVISLPYVVVARRTDLRRADFTTVIQITLLQEIYVCQKELARMISKAQGNEGPLSPSLAVKRASLMHNSQSKLLATALWLCSKI</sequence>
<feature type="non-terminal residue" evidence="8">
    <location>
        <position position="1"/>
    </location>
</feature>
<evidence type="ECO:0000256" key="5">
    <source>
        <dbReference type="ARBA" id="ARBA00023274"/>
    </source>
</evidence>
<evidence type="ECO:0000256" key="7">
    <source>
        <dbReference type="ARBA" id="ARBA00035398"/>
    </source>
</evidence>
<gene>
    <name evidence="8" type="primary">MRPL50</name>
    <name evidence="8" type="ORF">L345_07756</name>
</gene>
<dbReference type="AlphaFoldDB" id="V8NW76"/>
<comment type="subcellular location">
    <subcellularLocation>
        <location evidence="1">Mitochondrion</location>
    </subcellularLocation>
</comment>
<name>V8NW76_OPHHA</name>
<evidence type="ECO:0000313" key="9">
    <source>
        <dbReference type="Proteomes" id="UP000018936"/>
    </source>
</evidence>
<evidence type="ECO:0000256" key="6">
    <source>
        <dbReference type="ARBA" id="ARBA00035183"/>
    </source>
</evidence>
<dbReference type="PANTHER" id="PTHR31542">
    <property type="entry name" value="39A RIBOSOMAL PROTEIN L50, MITOCHONDRIAL"/>
    <property type="match status" value="1"/>
</dbReference>
<dbReference type="PANTHER" id="PTHR31542:SF1">
    <property type="entry name" value="LARGE RIBOSOMAL SUBUNIT PROTEIN ML50"/>
    <property type="match status" value="1"/>
</dbReference>
<dbReference type="GO" id="GO:0005762">
    <property type="term" value="C:mitochondrial large ribosomal subunit"/>
    <property type="evidence" value="ECO:0007669"/>
    <property type="project" value="TreeGrafter"/>
</dbReference>
<keyword evidence="9" id="KW-1185">Reference proteome</keyword>
<keyword evidence="3 8" id="KW-0689">Ribosomal protein</keyword>
<dbReference type="InterPro" id="IPR018305">
    <property type="entry name" value="Ribosomal_m50"/>
</dbReference>
<evidence type="ECO:0000256" key="2">
    <source>
        <dbReference type="ARBA" id="ARBA00008860"/>
    </source>
</evidence>
<keyword evidence="4" id="KW-0496">Mitochondrion</keyword>
<keyword evidence="5" id="KW-0687">Ribonucleoprotein</keyword>
<evidence type="ECO:0000256" key="1">
    <source>
        <dbReference type="ARBA" id="ARBA00004173"/>
    </source>
</evidence>
<dbReference type="Proteomes" id="UP000018936">
    <property type="component" value="Unassembled WGS sequence"/>
</dbReference>
<dbReference type="Pfam" id="PF10501">
    <property type="entry name" value="Ribosomal_L50"/>
    <property type="match status" value="1"/>
</dbReference>